<accession>A0A2W4WL99</accession>
<organism evidence="1 2">
    <name type="scientific">Pseudanabaena frigida</name>
    <dbReference type="NCBI Taxonomy" id="945775"/>
    <lineage>
        <taxon>Bacteria</taxon>
        <taxon>Bacillati</taxon>
        <taxon>Cyanobacteriota</taxon>
        <taxon>Cyanophyceae</taxon>
        <taxon>Pseudanabaenales</taxon>
        <taxon>Pseudanabaenaceae</taxon>
        <taxon>Pseudanabaena</taxon>
    </lineage>
</organism>
<dbReference type="EMBL" id="QBML01000006">
    <property type="protein sequence ID" value="PZO42669.1"/>
    <property type="molecule type" value="Genomic_DNA"/>
</dbReference>
<dbReference type="Gene3D" id="3.30.70.1230">
    <property type="entry name" value="Nucleotide cyclase"/>
    <property type="match status" value="2"/>
</dbReference>
<dbReference type="Proteomes" id="UP000249467">
    <property type="component" value="Unassembled WGS sequence"/>
</dbReference>
<reference evidence="1 2" key="2">
    <citation type="submission" date="2018-06" db="EMBL/GenBank/DDBJ databases">
        <title>Metagenomic assembly of (sub)arctic Cyanobacteria and their associated microbiome from non-axenic cultures.</title>
        <authorList>
            <person name="Baurain D."/>
        </authorList>
    </citation>
    <scope>NUCLEOTIDE SEQUENCE [LARGE SCALE GENOMIC DNA]</scope>
    <source>
        <strain evidence="1">ULC066bin1</strain>
    </source>
</reference>
<name>A0A2W4WL99_9CYAN</name>
<comment type="caution">
    <text evidence="1">The sequence shown here is derived from an EMBL/GenBank/DDBJ whole genome shotgun (WGS) entry which is preliminary data.</text>
</comment>
<protein>
    <submittedName>
        <fullName evidence="1">Family 3 adenylate cyclase</fullName>
    </submittedName>
</protein>
<gene>
    <name evidence="1" type="ORF">DCF19_06410</name>
</gene>
<dbReference type="SUPFAM" id="SSF55073">
    <property type="entry name" value="Nucleotide cyclase"/>
    <property type="match status" value="1"/>
</dbReference>
<dbReference type="InterPro" id="IPR029787">
    <property type="entry name" value="Nucleotide_cyclase"/>
</dbReference>
<sequence>MIEKLSKKRYSTNLFDVTQDIIGALPLKLVEQWLSSDQTYDDALKLLESHKVRGYSVSSDSVGLTKLCQQKGLLEILAIINQPKKILHGYGKAIGGESVGIWAADNTQMFYPDSIDATKLVSTLLTIQDAIAQSCQIKIGIGAHYGSFYSISGGLYGAEADDIEDIAENHTGGGEILISQAICDRLPANHNFILKKRDDLDTEIGNIYRVLDGDRLSGLQPLNQRYPIPYSEDFYTDLLEYEDRLTDQDFAHYLTDKYIQHKVVVLIESRSEEVETHEVSMFNQLSFSALMKDVGLRLLDPKDAAEIKVVSSLGIYVFDEADAAVNFAQTFRQELAKQDITCRIGIDRGEVLIFNLSVGTKDIAGMPVNVASKMAQDKGEFGKLYLSATMQDLVDISGFNKIKYNVSGVEITTYEG</sequence>
<evidence type="ECO:0000313" key="1">
    <source>
        <dbReference type="EMBL" id="PZO42669.1"/>
    </source>
</evidence>
<dbReference type="AlphaFoldDB" id="A0A2W4WL99"/>
<proteinExistence type="predicted"/>
<reference evidence="1 2" key="1">
    <citation type="submission" date="2018-04" db="EMBL/GenBank/DDBJ databases">
        <authorList>
            <person name="Go L.Y."/>
            <person name="Mitchell J.A."/>
        </authorList>
    </citation>
    <scope>NUCLEOTIDE SEQUENCE [LARGE SCALE GENOMIC DNA]</scope>
    <source>
        <strain evidence="1">ULC066bin1</strain>
    </source>
</reference>
<evidence type="ECO:0000313" key="2">
    <source>
        <dbReference type="Proteomes" id="UP000249467"/>
    </source>
</evidence>